<comment type="caution">
    <text evidence="1">The sequence shown here is derived from an EMBL/GenBank/DDBJ whole genome shotgun (WGS) entry which is preliminary data.</text>
</comment>
<keyword evidence="2" id="KW-1185">Reference proteome</keyword>
<protein>
    <recommendedName>
        <fullName evidence="3">DUF2079 domain-containing protein</fullName>
    </recommendedName>
</protein>
<name>A0ABX9LJC7_9ACTN</name>
<reference evidence="1 2" key="1">
    <citation type="submission" date="2018-08" db="EMBL/GenBank/DDBJ databases">
        <title>Microbispora. triticiradicis sp. nov., a novel actinomycete isolated from the root of wheat (Triticum aestivum L.)).</title>
        <authorList>
            <person name="Han C."/>
        </authorList>
    </citation>
    <scope>NUCLEOTIDE SEQUENCE [LARGE SCALE GENOMIC DNA]</scope>
    <source>
        <strain evidence="1 2">NEAU-HRDPA2-9</strain>
    </source>
</reference>
<evidence type="ECO:0008006" key="3">
    <source>
        <dbReference type="Google" id="ProtNLM"/>
    </source>
</evidence>
<dbReference type="Proteomes" id="UP000262538">
    <property type="component" value="Unassembled WGS sequence"/>
</dbReference>
<evidence type="ECO:0000313" key="2">
    <source>
        <dbReference type="Proteomes" id="UP000262538"/>
    </source>
</evidence>
<sequence>MIAGVAYATLGLVELHTFRSGVYDLVIFDQVVRGYAEFMLPGSLVKGQWNHIGVPLPIFSDHVSPILALLGPLYWAHNGGDRGRRVDTAVRLAYSVRPVVLLRDPAPGGRPPGRPP</sequence>
<dbReference type="EMBL" id="QFZU02000066">
    <property type="protein sequence ID" value="RGA04010.1"/>
    <property type="molecule type" value="Genomic_DNA"/>
</dbReference>
<dbReference type="RefSeq" id="WP_111700671.1">
    <property type="nucleotide sequence ID" value="NZ_QFZU02000066.1"/>
</dbReference>
<proteinExistence type="predicted"/>
<accession>A0ABX9LJC7</accession>
<organism evidence="1 2">
    <name type="scientific">Microbispora triticiradicis</name>
    <dbReference type="NCBI Taxonomy" id="2200763"/>
    <lineage>
        <taxon>Bacteria</taxon>
        <taxon>Bacillati</taxon>
        <taxon>Actinomycetota</taxon>
        <taxon>Actinomycetes</taxon>
        <taxon>Streptosporangiales</taxon>
        <taxon>Streptosporangiaceae</taxon>
        <taxon>Microbispora</taxon>
    </lineage>
</organism>
<gene>
    <name evidence="1" type="ORF">DI270_015870</name>
</gene>
<evidence type="ECO:0000313" key="1">
    <source>
        <dbReference type="EMBL" id="RGA04010.1"/>
    </source>
</evidence>